<dbReference type="Gene3D" id="1.20.120.1750">
    <property type="match status" value="1"/>
</dbReference>
<dbReference type="CDD" id="cd20339">
    <property type="entry name" value="BRcat_RBR_RNF216"/>
    <property type="match status" value="1"/>
</dbReference>
<dbReference type="InterPro" id="IPR051628">
    <property type="entry name" value="LUBAC_E3_Ligases"/>
</dbReference>
<dbReference type="Pfam" id="PF26200">
    <property type="entry name" value="Rcat_RNF216"/>
    <property type="match status" value="1"/>
</dbReference>
<dbReference type="GO" id="GO:0016740">
    <property type="term" value="F:transferase activity"/>
    <property type="evidence" value="ECO:0007669"/>
    <property type="project" value="UniProtKB-KW"/>
</dbReference>
<protein>
    <recommendedName>
        <fullName evidence="8">RING-type domain-containing protein</fullName>
    </recommendedName>
</protein>
<gene>
    <name evidence="9" type="ORF">IAR55_002076</name>
</gene>
<sequence>MDMSGCQAAFPESELGRLLSTKSLGLYHRLQQARDLELAEIEGLESCPVCPFAAIVDDPNDKLFRCMNEECGQVTCRKCRNKEHIPKTCEETAADRKLDKRHTVEDAMSEALIRKCPKCSKPFIKDFGCNKICCFQCGAISCYICRKPIQGYDHFDQTPEQYQRPKQAGKCPLWDGSERKLDDEAILAARDEAQERARAAAAEEGVQLAEEDLNVDMPNALNGPLARLAPHALPAPPAPDVQALGAPHRGHLHQAGLNLAQAFGYPVGPGVPLQGALPLANPFYVPPIQPWPVPPPGVNPRQVGPVPHPQRALPARFPMAGGRHERNFEANVDNDRPRRMARRHLPPLQPGPRHQNMVEIEERNWVNQLAEGGQGIIRR</sequence>
<dbReference type="InterPro" id="IPR044066">
    <property type="entry name" value="TRIAD_supradom"/>
</dbReference>
<evidence type="ECO:0000256" key="2">
    <source>
        <dbReference type="ARBA" id="ARBA00022679"/>
    </source>
</evidence>
<dbReference type="PROSITE" id="PS51873">
    <property type="entry name" value="TRIAD"/>
    <property type="match status" value="1"/>
</dbReference>
<dbReference type="EMBL" id="JBCAWK010000004">
    <property type="protein sequence ID" value="KAK8861257.1"/>
    <property type="molecule type" value="Genomic_DNA"/>
</dbReference>
<evidence type="ECO:0000313" key="10">
    <source>
        <dbReference type="Proteomes" id="UP001388673"/>
    </source>
</evidence>
<feature type="domain" description="RING-type" evidence="8">
    <location>
        <begin position="1"/>
        <end position="175"/>
    </location>
</feature>
<keyword evidence="3" id="KW-0479">Metal-binding</keyword>
<dbReference type="PANTHER" id="PTHR22770:SF47">
    <property type="entry name" value="E3 UBIQUITIN-PROTEIN LIGASE RNF216"/>
    <property type="match status" value="1"/>
</dbReference>
<dbReference type="GO" id="GO:0008270">
    <property type="term" value="F:zinc ion binding"/>
    <property type="evidence" value="ECO:0007669"/>
    <property type="project" value="UniProtKB-KW"/>
</dbReference>
<evidence type="ECO:0000256" key="5">
    <source>
        <dbReference type="ARBA" id="ARBA00022771"/>
    </source>
</evidence>
<organism evidence="9 10">
    <name type="scientific">Kwoniella newhampshirensis</name>
    <dbReference type="NCBI Taxonomy" id="1651941"/>
    <lineage>
        <taxon>Eukaryota</taxon>
        <taxon>Fungi</taxon>
        <taxon>Dikarya</taxon>
        <taxon>Basidiomycota</taxon>
        <taxon>Agaricomycotina</taxon>
        <taxon>Tremellomycetes</taxon>
        <taxon>Tremellales</taxon>
        <taxon>Cryptococcaceae</taxon>
        <taxon>Kwoniella</taxon>
    </lineage>
</organism>
<evidence type="ECO:0000313" key="9">
    <source>
        <dbReference type="EMBL" id="KAK8861257.1"/>
    </source>
</evidence>
<dbReference type="RefSeq" id="XP_066803882.1">
    <property type="nucleotide sequence ID" value="XM_066945193.1"/>
</dbReference>
<dbReference type="CDD" id="cd20353">
    <property type="entry name" value="Rcat_RBR_RNF216"/>
    <property type="match status" value="1"/>
</dbReference>
<dbReference type="InterPro" id="IPR047545">
    <property type="entry name" value="BRcat_RBR_RNF216"/>
</dbReference>
<keyword evidence="2" id="KW-0808">Transferase</keyword>
<dbReference type="InterPro" id="IPR047546">
    <property type="entry name" value="Rcat_RBR_RNF216"/>
</dbReference>
<keyword evidence="5" id="KW-0863">Zinc-finger</keyword>
<keyword evidence="10" id="KW-1185">Reference proteome</keyword>
<comment type="caution">
    <text evidence="9">The sequence shown here is derived from an EMBL/GenBank/DDBJ whole genome shotgun (WGS) entry which is preliminary data.</text>
</comment>
<dbReference type="SUPFAM" id="SSF57850">
    <property type="entry name" value="RING/U-box"/>
    <property type="match status" value="1"/>
</dbReference>
<evidence type="ECO:0000256" key="4">
    <source>
        <dbReference type="ARBA" id="ARBA00022737"/>
    </source>
</evidence>
<dbReference type="AlphaFoldDB" id="A0AAW0Z0T9"/>
<dbReference type="GeneID" id="92179335"/>
<dbReference type="KEGG" id="kne:92179335"/>
<proteinExistence type="predicted"/>
<evidence type="ECO:0000256" key="7">
    <source>
        <dbReference type="ARBA" id="ARBA00022833"/>
    </source>
</evidence>
<evidence type="ECO:0000259" key="8">
    <source>
        <dbReference type="PROSITE" id="PS51873"/>
    </source>
</evidence>
<dbReference type="SMART" id="SM00647">
    <property type="entry name" value="IBR"/>
    <property type="match status" value="2"/>
</dbReference>
<dbReference type="InterPro" id="IPR002867">
    <property type="entry name" value="IBR_dom"/>
</dbReference>
<keyword evidence="6" id="KW-0833">Ubl conjugation pathway</keyword>
<name>A0AAW0Z0T9_9TREE</name>
<evidence type="ECO:0000256" key="3">
    <source>
        <dbReference type="ARBA" id="ARBA00022723"/>
    </source>
</evidence>
<comment type="pathway">
    <text evidence="1">Protein modification; protein ubiquitination.</text>
</comment>
<keyword evidence="7" id="KW-0862">Zinc</keyword>
<reference evidence="9 10" key="1">
    <citation type="journal article" date="2024" name="bioRxiv">
        <title>Comparative genomics of Cryptococcus and Kwoniella reveals pathogenesis evolution and contrasting karyotype dynamics via intercentromeric recombination or chromosome fusion.</title>
        <authorList>
            <person name="Coelho M.A."/>
            <person name="David-Palma M."/>
            <person name="Shea T."/>
            <person name="Bowers K."/>
            <person name="McGinley-Smith S."/>
            <person name="Mohammad A.W."/>
            <person name="Gnirke A."/>
            <person name="Yurkov A.M."/>
            <person name="Nowrousian M."/>
            <person name="Sun S."/>
            <person name="Cuomo C.A."/>
            <person name="Heitman J."/>
        </authorList>
    </citation>
    <scope>NUCLEOTIDE SEQUENCE [LARGE SCALE GENOMIC DNA]</scope>
    <source>
        <strain evidence="9 10">CBS 13917</strain>
    </source>
</reference>
<accession>A0AAW0Z0T9</accession>
<dbReference type="Proteomes" id="UP001388673">
    <property type="component" value="Unassembled WGS sequence"/>
</dbReference>
<evidence type="ECO:0000256" key="1">
    <source>
        <dbReference type="ARBA" id="ARBA00004906"/>
    </source>
</evidence>
<keyword evidence="4" id="KW-0677">Repeat</keyword>
<evidence type="ECO:0000256" key="6">
    <source>
        <dbReference type="ARBA" id="ARBA00022786"/>
    </source>
</evidence>
<dbReference type="PANTHER" id="PTHR22770">
    <property type="entry name" value="UBIQUITIN CONJUGATING ENZYME 7 INTERACTING PROTEIN-RELATED"/>
    <property type="match status" value="1"/>
</dbReference>